<dbReference type="Pfam" id="PF01645">
    <property type="entry name" value="Glu_synthase"/>
    <property type="match status" value="1"/>
</dbReference>
<evidence type="ECO:0000313" key="4">
    <source>
        <dbReference type="Proteomes" id="UP000183815"/>
    </source>
</evidence>
<dbReference type="Gene3D" id="3.20.20.70">
    <property type="entry name" value="Aldolase class I"/>
    <property type="match status" value="1"/>
</dbReference>
<reference evidence="3 4" key="1">
    <citation type="submission" date="2016-08" db="EMBL/GenBank/DDBJ databases">
        <title>New Insights into Marine Group III Euryarchaeota, from dark to light.</title>
        <authorList>
            <person name="Haro-Moreno J.M."/>
            <person name="Rodriguez-Valera F."/>
            <person name="Lopez-Garcia P."/>
            <person name="Moreira D."/>
            <person name="Martin-Cuadrado A.B."/>
        </authorList>
    </citation>
    <scope>NUCLEOTIDE SEQUENCE [LARGE SCALE GENOMIC DNA]</scope>
    <source>
        <strain evidence="3">CG-Bathy1</strain>
    </source>
</reference>
<evidence type="ECO:0000259" key="2">
    <source>
        <dbReference type="Pfam" id="PF01645"/>
    </source>
</evidence>
<evidence type="ECO:0000256" key="1">
    <source>
        <dbReference type="ARBA" id="ARBA00009716"/>
    </source>
</evidence>
<feature type="domain" description="Glutamate synthase" evidence="2">
    <location>
        <begin position="351"/>
        <end position="453"/>
    </location>
</feature>
<comment type="caution">
    <text evidence="3">The sequence shown here is derived from an EMBL/GenBank/DDBJ whole genome shotgun (WGS) entry which is preliminary data.</text>
</comment>
<dbReference type="InterPro" id="IPR002932">
    <property type="entry name" value="Glu_synthdom"/>
</dbReference>
<dbReference type="EMBL" id="MIYU01000021">
    <property type="protein sequence ID" value="OIR14053.1"/>
    <property type="molecule type" value="Genomic_DNA"/>
</dbReference>
<accession>A0A1J5TCM7</accession>
<dbReference type="GO" id="GO:0015930">
    <property type="term" value="F:glutamate synthase activity"/>
    <property type="evidence" value="ECO:0007669"/>
    <property type="project" value="InterPro"/>
</dbReference>
<dbReference type="AlphaFoldDB" id="A0A1J5TCM7"/>
<dbReference type="SUPFAM" id="SSF51395">
    <property type="entry name" value="FMN-linked oxidoreductases"/>
    <property type="match status" value="1"/>
</dbReference>
<dbReference type="PANTHER" id="PTHR43819:SF1">
    <property type="entry name" value="ARCHAEAL-TYPE GLUTAMATE SYNTHASE [NADPH]"/>
    <property type="match status" value="1"/>
</dbReference>
<comment type="similarity">
    <text evidence="1">Belongs to the glutamate synthase family.</text>
</comment>
<proteinExistence type="inferred from homology"/>
<dbReference type="Proteomes" id="UP000183815">
    <property type="component" value="Unassembled WGS sequence"/>
</dbReference>
<name>A0A1J5TCM7_9ARCH</name>
<dbReference type="GO" id="GO:0006537">
    <property type="term" value="P:glutamate biosynthetic process"/>
    <property type="evidence" value="ECO:0007669"/>
    <property type="project" value="InterPro"/>
</dbReference>
<gene>
    <name evidence="3" type="ORF">BEU04_03520</name>
</gene>
<dbReference type="InterPro" id="IPR013785">
    <property type="entry name" value="Aldolase_TIM"/>
</dbReference>
<organism evidence="3 4">
    <name type="scientific">Marine Group III euryarchaeote CG-Bathy1</name>
    <dbReference type="NCBI Taxonomy" id="1889001"/>
    <lineage>
        <taxon>Archaea</taxon>
        <taxon>Methanobacteriati</taxon>
        <taxon>Thermoplasmatota</taxon>
        <taxon>Thermoplasmata</taxon>
        <taxon>Candidatus Thermoprofundales</taxon>
    </lineage>
</organism>
<sequence length="484" mass="53603">MAMAKGNSSVETDISKISNSTIDTDPVYHRYHIETAMTADMSNLPNRFLVEVSRINLLKLIIKESRDYFGKLDVILNRPCVYGVFSGPIGGFAPRPNHCVGCLRCTIQHPDVVTIKHNPEWKSWGDTYLSPKLVDTILTEASTGAVPVKGQGYRGRFGGPGWDRIWTDMSEIVRPTRDGIHGREFISTVTDIGSKPMHLSFNSKGEIIGTEPATLSTQLPILFDSPPQTIKSAKLLNVLSKSAQEIDSLAFMPINGILGCKLSGKHLVPQVNSSEIELIQKLNFSPRLIEALDISAVKSLSNQNIKTCFRIDFDEGWEELMHKAFDIGVRVFHMVADYHGRGDGNFIRDLIIKTHKDFVKKGIRDQVTLIGSGGIAAAEHVPKAIICGFDAVALDTPLLAAIQAQPKGECISSEFSNFVLPKSFTVSWGVQRVKNLCAAWRDQLLEIMGAMGIREVRRMRGELGRAMFQKDLEKEAFGDIDGYE</sequence>
<protein>
    <recommendedName>
        <fullName evidence="2">Glutamate synthase domain-containing protein</fullName>
    </recommendedName>
</protein>
<dbReference type="PANTHER" id="PTHR43819">
    <property type="entry name" value="ARCHAEAL-TYPE GLUTAMATE SYNTHASE [NADPH]"/>
    <property type="match status" value="1"/>
</dbReference>
<evidence type="ECO:0000313" key="3">
    <source>
        <dbReference type="EMBL" id="OIR14053.1"/>
    </source>
</evidence>